<evidence type="ECO:0000313" key="2">
    <source>
        <dbReference type="EMBL" id="OMF11166.1"/>
    </source>
</evidence>
<gene>
    <name evidence="2" type="ORF">BK131_22315</name>
</gene>
<proteinExistence type="predicted"/>
<evidence type="ECO:0000256" key="1">
    <source>
        <dbReference type="SAM" id="Phobius"/>
    </source>
</evidence>
<accession>A0A1R1BMR3</accession>
<sequence length="69" mass="8057">MLFINLYSVTSVEGRTNMPFIGGVILIFILAFILWALMIPLFNKIGSRILKKYNKFKQEENVDEKFKDV</sequence>
<keyword evidence="1" id="KW-0472">Membrane</keyword>
<dbReference type="EMBL" id="MRTJ01000011">
    <property type="protein sequence ID" value="OMF11166.1"/>
    <property type="molecule type" value="Genomic_DNA"/>
</dbReference>
<keyword evidence="1" id="KW-0812">Transmembrane</keyword>
<name>A0A1R1BMR3_PAEAM</name>
<dbReference type="AlphaFoldDB" id="A0A1R1BMR3"/>
<feature type="transmembrane region" description="Helical" evidence="1">
    <location>
        <begin position="20"/>
        <end position="42"/>
    </location>
</feature>
<reference evidence="2 3" key="1">
    <citation type="submission" date="2016-11" db="EMBL/GenBank/DDBJ databases">
        <title>Paenibacillus species isolates.</title>
        <authorList>
            <person name="Beno S.M."/>
        </authorList>
    </citation>
    <scope>NUCLEOTIDE SEQUENCE [LARGE SCALE GENOMIC DNA]</scope>
    <source>
        <strain evidence="2 3">FSL H8-0246</strain>
    </source>
</reference>
<keyword evidence="1" id="KW-1133">Transmembrane helix</keyword>
<evidence type="ECO:0000313" key="3">
    <source>
        <dbReference type="Proteomes" id="UP000187134"/>
    </source>
</evidence>
<comment type="caution">
    <text evidence="2">The sequence shown here is derived from an EMBL/GenBank/DDBJ whole genome shotgun (WGS) entry which is preliminary data.</text>
</comment>
<organism evidence="2 3">
    <name type="scientific">Paenibacillus amylolyticus</name>
    <dbReference type="NCBI Taxonomy" id="1451"/>
    <lineage>
        <taxon>Bacteria</taxon>
        <taxon>Bacillati</taxon>
        <taxon>Bacillota</taxon>
        <taxon>Bacilli</taxon>
        <taxon>Bacillales</taxon>
        <taxon>Paenibacillaceae</taxon>
        <taxon>Paenibacillus</taxon>
    </lineage>
</organism>
<dbReference type="Proteomes" id="UP000187134">
    <property type="component" value="Unassembled WGS sequence"/>
</dbReference>
<protein>
    <submittedName>
        <fullName evidence="2">Uncharacterized protein</fullName>
    </submittedName>
</protein>